<dbReference type="PANTHER" id="PTHR46193">
    <property type="entry name" value="6-PHOSPHOGLUCONATE PHOSPHATASE"/>
    <property type="match status" value="1"/>
</dbReference>
<dbReference type="NCBIfam" id="TIGR01509">
    <property type="entry name" value="HAD-SF-IA-v3"/>
    <property type="match status" value="1"/>
</dbReference>
<protein>
    <submittedName>
        <fullName evidence="5">HAD-IA family hydrolase</fullName>
    </submittedName>
</protein>
<dbReference type="Proteomes" id="UP001319883">
    <property type="component" value="Unassembled WGS sequence"/>
</dbReference>
<dbReference type="SFLD" id="SFLDG01129">
    <property type="entry name" value="C1.5:_HAD__Beta-PGM__Phosphata"/>
    <property type="match status" value="1"/>
</dbReference>
<dbReference type="InterPro" id="IPR006439">
    <property type="entry name" value="HAD-SF_hydro_IA"/>
</dbReference>
<keyword evidence="4" id="KW-0460">Magnesium</keyword>
<evidence type="ECO:0000313" key="6">
    <source>
        <dbReference type="Proteomes" id="UP001319883"/>
    </source>
</evidence>
<dbReference type="PANTHER" id="PTHR46193:SF10">
    <property type="entry name" value="6-PHOSPHOGLUCONATE PHOSPHATASE"/>
    <property type="match status" value="1"/>
</dbReference>
<dbReference type="SUPFAM" id="SSF56784">
    <property type="entry name" value="HAD-like"/>
    <property type="match status" value="1"/>
</dbReference>
<evidence type="ECO:0000256" key="4">
    <source>
        <dbReference type="ARBA" id="ARBA00022842"/>
    </source>
</evidence>
<dbReference type="InterPro" id="IPR023198">
    <property type="entry name" value="PGP-like_dom2"/>
</dbReference>
<organism evidence="5 6">
    <name type="scientific">Modicisalibacter tunisiensis</name>
    <dbReference type="NCBI Taxonomy" id="390637"/>
    <lineage>
        <taxon>Bacteria</taxon>
        <taxon>Pseudomonadati</taxon>
        <taxon>Pseudomonadota</taxon>
        <taxon>Gammaproteobacteria</taxon>
        <taxon>Oceanospirillales</taxon>
        <taxon>Halomonadaceae</taxon>
        <taxon>Modicisalibacter</taxon>
    </lineage>
</organism>
<dbReference type="GO" id="GO:0016787">
    <property type="term" value="F:hydrolase activity"/>
    <property type="evidence" value="ECO:0007669"/>
    <property type="project" value="UniProtKB-KW"/>
</dbReference>
<comment type="cofactor">
    <cofactor evidence="1">
        <name>Mg(2+)</name>
        <dbReference type="ChEBI" id="CHEBI:18420"/>
    </cofactor>
</comment>
<evidence type="ECO:0000256" key="3">
    <source>
        <dbReference type="ARBA" id="ARBA00022723"/>
    </source>
</evidence>
<dbReference type="Gene3D" id="1.10.150.240">
    <property type="entry name" value="Putative phosphatase, domain 2"/>
    <property type="match status" value="1"/>
</dbReference>
<dbReference type="InterPro" id="IPR023214">
    <property type="entry name" value="HAD_sf"/>
</dbReference>
<comment type="similarity">
    <text evidence="2">Belongs to the HAD-like hydrolase superfamily. CbbY/CbbZ/Gph/YieH family.</text>
</comment>
<dbReference type="Pfam" id="PF00702">
    <property type="entry name" value="Hydrolase"/>
    <property type="match status" value="1"/>
</dbReference>
<dbReference type="SFLD" id="SFLDS00003">
    <property type="entry name" value="Haloacid_Dehalogenase"/>
    <property type="match status" value="1"/>
</dbReference>
<reference evidence="5 6" key="1">
    <citation type="submission" date="2021-05" db="EMBL/GenBank/DDBJ databases">
        <title>Petroleum and Energy Research Collection (APPE): ex situ preservation of microbial diversity associated with the oil industry and exploitation of its biotechnological potential.</title>
        <authorList>
            <person name="Paixao C.T.M."/>
            <person name="Gomes M.B."/>
            <person name="Oliveira V.M."/>
        </authorList>
    </citation>
    <scope>NUCLEOTIDE SEQUENCE [LARGE SCALE GENOMIC DNA]</scope>
    <source>
        <strain evidence="5 6">LIT2</strain>
    </source>
</reference>
<evidence type="ECO:0000256" key="1">
    <source>
        <dbReference type="ARBA" id="ARBA00001946"/>
    </source>
</evidence>
<keyword evidence="5" id="KW-0378">Hydrolase</keyword>
<gene>
    <name evidence="5" type="ORF">KGQ91_06245</name>
</gene>
<keyword evidence="6" id="KW-1185">Reference proteome</keyword>
<name>A0ABS7WXD2_9GAMM</name>
<accession>A0ABS7WXD2</accession>
<keyword evidence="3" id="KW-0479">Metal-binding</keyword>
<evidence type="ECO:0000313" key="5">
    <source>
        <dbReference type="EMBL" id="MBZ9567283.1"/>
    </source>
</evidence>
<sequence length="229" mass="25111">MHQPFCLLFDCDGTLVDSEPLLAEVMADALNRAGLPFVARQYMEEFRGVRFMTIVAELERRHGTLDPGVRAATEAEMRATLARRMASELQPIPHVRETLERLAHHPRCVASNGPEHKIRNALDSTRLRPHFGDRLYSGYTLNCWKPDPGLFRHAALGMGHAPSRCVVIDDAAVGVAAGLSAGMHVIHINRFPDTEVTPPGAIAMHDMRELPGLLAGLAAHLEPPAALAR</sequence>
<comment type="caution">
    <text evidence="5">The sequence shown here is derived from an EMBL/GenBank/DDBJ whole genome shotgun (WGS) entry which is preliminary data.</text>
</comment>
<dbReference type="InterPro" id="IPR051600">
    <property type="entry name" value="Beta-PGM-like"/>
</dbReference>
<dbReference type="EMBL" id="JAGXFD010000001">
    <property type="protein sequence ID" value="MBZ9567283.1"/>
    <property type="molecule type" value="Genomic_DNA"/>
</dbReference>
<evidence type="ECO:0000256" key="2">
    <source>
        <dbReference type="ARBA" id="ARBA00006171"/>
    </source>
</evidence>
<dbReference type="InterPro" id="IPR036412">
    <property type="entry name" value="HAD-like_sf"/>
</dbReference>
<dbReference type="Gene3D" id="3.40.50.1000">
    <property type="entry name" value="HAD superfamily/HAD-like"/>
    <property type="match status" value="1"/>
</dbReference>
<dbReference type="RefSeq" id="WP_224420563.1">
    <property type="nucleotide sequence ID" value="NZ_JAGXFD010000001.1"/>
</dbReference>
<proteinExistence type="inferred from homology"/>